<dbReference type="InterPro" id="IPR021820">
    <property type="entry name" value="S-locus_recpt_kinase_C"/>
</dbReference>
<keyword evidence="20" id="KW-0245">EGF-like domain</keyword>
<keyword evidence="3 19" id="KW-0723">Serine/threonine-protein kinase</keyword>
<dbReference type="InterPro" id="IPR008271">
    <property type="entry name" value="Ser/Thr_kinase_AS"/>
</dbReference>
<evidence type="ECO:0000256" key="17">
    <source>
        <dbReference type="ARBA" id="ARBA00047899"/>
    </source>
</evidence>
<dbReference type="SMART" id="SM00473">
    <property type="entry name" value="PAN_AP"/>
    <property type="match status" value="1"/>
</dbReference>
<feature type="transmembrane region" description="Helical" evidence="21">
    <location>
        <begin position="422"/>
        <end position="446"/>
    </location>
</feature>
<dbReference type="PROSITE" id="PS50927">
    <property type="entry name" value="BULB_LECTIN"/>
    <property type="match status" value="1"/>
</dbReference>
<evidence type="ECO:0000256" key="6">
    <source>
        <dbReference type="ARBA" id="ARBA00022692"/>
    </source>
</evidence>
<dbReference type="InterPro" id="IPR000719">
    <property type="entry name" value="Prot_kinase_dom"/>
</dbReference>
<dbReference type="Proteomes" id="UP000321393">
    <property type="component" value="Unassembled WGS sequence"/>
</dbReference>
<name>A0A5D3DSZ8_CUCMM</name>
<dbReference type="STRING" id="1194695.A0A5D3DSZ8"/>
<evidence type="ECO:0000256" key="13">
    <source>
        <dbReference type="ARBA" id="ARBA00023136"/>
    </source>
</evidence>
<dbReference type="SUPFAM" id="SSF51110">
    <property type="entry name" value="alpha-D-mannose-specific plant lectins"/>
    <property type="match status" value="1"/>
</dbReference>
<evidence type="ECO:0000259" key="24">
    <source>
        <dbReference type="PROSITE" id="PS50927"/>
    </source>
</evidence>
<evidence type="ECO:0000313" key="29">
    <source>
        <dbReference type="Proteomes" id="UP000321947"/>
    </source>
</evidence>
<evidence type="ECO:0000259" key="23">
    <source>
        <dbReference type="PROSITE" id="PS50026"/>
    </source>
</evidence>
<dbReference type="GO" id="GO:0005886">
    <property type="term" value="C:plasma membrane"/>
    <property type="evidence" value="ECO:0007669"/>
    <property type="project" value="UniProtKB-SubCell"/>
</dbReference>
<comment type="catalytic activity">
    <reaction evidence="17 19">
        <text>L-threonyl-[protein] + ATP = O-phospho-L-threonyl-[protein] + ADP + H(+)</text>
        <dbReference type="Rhea" id="RHEA:46608"/>
        <dbReference type="Rhea" id="RHEA-COMP:11060"/>
        <dbReference type="Rhea" id="RHEA-COMP:11605"/>
        <dbReference type="ChEBI" id="CHEBI:15378"/>
        <dbReference type="ChEBI" id="CHEBI:30013"/>
        <dbReference type="ChEBI" id="CHEBI:30616"/>
        <dbReference type="ChEBI" id="CHEBI:61977"/>
        <dbReference type="ChEBI" id="CHEBI:456216"/>
        <dbReference type="EC" id="2.7.11.1"/>
    </reaction>
</comment>
<comment type="subcellular location">
    <subcellularLocation>
        <location evidence="1">Cell membrane</location>
        <topology evidence="1">Single-pass type I membrane protein</topology>
    </subcellularLocation>
</comment>
<evidence type="ECO:0000313" key="26">
    <source>
        <dbReference type="EMBL" id="KAA0056922.1"/>
    </source>
</evidence>
<dbReference type="AlphaFoldDB" id="A0A5D3DSZ8"/>
<evidence type="ECO:0000256" key="12">
    <source>
        <dbReference type="ARBA" id="ARBA00022989"/>
    </source>
</evidence>
<evidence type="ECO:0000259" key="22">
    <source>
        <dbReference type="PROSITE" id="PS50011"/>
    </source>
</evidence>
<evidence type="ECO:0000256" key="1">
    <source>
        <dbReference type="ARBA" id="ARBA00004251"/>
    </source>
</evidence>
<dbReference type="CDD" id="cd00028">
    <property type="entry name" value="B_lectin"/>
    <property type="match status" value="1"/>
</dbReference>
<dbReference type="InterPro" id="IPR024171">
    <property type="entry name" value="SRK-like_kinase"/>
</dbReference>
<keyword evidence="11 19" id="KW-0067">ATP-binding</keyword>
<keyword evidence="15 27" id="KW-0675">Receptor</keyword>
<dbReference type="EMBL" id="SSTE01007279">
    <property type="protein sequence ID" value="KAA0056922.1"/>
    <property type="molecule type" value="Genomic_DNA"/>
</dbReference>
<evidence type="ECO:0000313" key="27">
    <source>
        <dbReference type="EMBL" id="TYK26350.1"/>
    </source>
</evidence>
<dbReference type="PANTHER" id="PTHR27002">
    <property type="entry name" value="RECEPTOR-LIKE SERINE/THREONINE-PROTEIN KINASE SD1-8"/>
    <property type="match status" value="1"/>
</dbReference>
<comment type="caution">
    <text evidence="20">Lacks conserved residue(s) required for the propagation of feature annotation.</text>
</comment>
<keyword evidence="8 27" id="KW-0430">Lectin</keyword>
<dbReference type="CDD" id="cd14066">
    <property type="entry name" value="STKc_IRAK"/>
    <property type="match status" value="1"/>
</dbReference>
<dbReference type="FunFam" id="3.30.200.20:FF:000195">
    <property type="entry name" value="G-type lectin S-receptor-like serine/threonine-protein kinase"/>
    <property type="match status" value="1"/>
</dbReference>
<dbReference type="GO" id="GO:0030246">
    <property type="term" value="F:carbohydrate binding"/>
    <property type="evidence" value="ECO:0007669"/>
    <property type="project" value="UniProtKB-KW"/>
</dbReference>
<dbReference type="Proteomes" id="UP000321947">
    <property type="component" value="Unassembled WGS sequence"/>
</dbReference>
<keyword evidence="10 19" id="KW-0418">Kinase</keyword>
<dbReference type="Pfam" id="PF07714">
    <property type="entry name" value="PK_Tyr_Ser-Thr"/>
    <property type="match status" value="1"/>
</dbReference>
<dbReference type="GO" id="GO:0004674">
    <property type="term" value="F:protein serine/threonine kinase activity"/>
    <property type="evidence" value="ECO:0007669"/>
    <property type="project" value="UniProtKB-KW"/>
</dbReference>
<evidence type="ECO:0000256" key="9">
    <source>
        <dbReference type="ARBA" id="ARBA00022741"/>
    </source>
</evidence>
<evidence type="ECO:0000256" key="21">
    <source>
        <dbReference type="SAM" id="Phobius"/>
    </source>
</evidence>
<proteinExistence type="inferred from homology"/>
<keyword evidence="4" id="KW-0597">Phosphoprotein</keyword>
<keyword evidence="5 19" id="KW-0808">Transferase</keyword>
<dbReference type="PIRSF" id="PIRSF000641">
    <property type="entry name" value="SRK"/>
    <property type="match status" value="1"/>
</dbReference>
<dbReference type="PROSITE" id="PS00108">
    <property type="entry name" value="PROTEIN_KINASE_ST"/>
    <property type="match status" value="1"/>
</dbReference>
<dbReference type="PROSITE" id="PS50948">
    <property type="entry name" value="PAN"/>
    <property type="match status" value="1"/>
</dbReference>
<dbReference type="InterPro" id="IPR011009">
    <property type="entry name" value="Kinase-like_dom_sf"/>
</dbReference>
<reference evidence="28 29" key="1">
    <citation type="submission" date="2019-08" db="EMBL/GenBank/DDBJ databases">
        <title>Draft genome sequences of two oriental melons (Cucumis melo L. var makuwa).</title>
        <authorList>
            <person name="Kwon S.-Y."/>
        </authorList>
    </citation>
    <scope>NUCLEOTIDE SEQUENCE [LARGE SCALE GENOMIC DNA]</scope>
    <source>
        <strain evidence="29">cv. Chang Bougi</strain>
        <strain evidence="28">cv. SW 3</strain>
        <tissue evidence="27">Leaf</tissue>
    </source>
</reference>
<evidence type="ECO:0000256" key="18">
    <source>
        <dbReference type="ARBA" id="ARBA00048679"/>
    </source>
</evidence>
<dbReference type="Gene3D" id="1.10.510.10">
    <property type="entry name" value="Transferase(Phosphotransferase) domain 1"/>
    <property type="match status" value="1"/>
</dbReference>
<feature type="domain" description="Apple" evidence="25">
    <location>
        <begin position="321"/>
        <end position="402"/>
    </location>
</feature>
<dbReference type="InterPro" id="IPR003609">
    <property type="entry name" value="Pan_app"/>
</dbReference>
<evidence type="ECO:0000256" key="19">
    <source>
        <dbReference type="PIRNR" id="PIRNR000641"/>
    </source>
</evidence>
<keyword evidence="14" id="KW-1015">Disulfide bond</keyword>
<comment type="similarity">
    <text evidence="19">Belongs to the protein kinase superfamily. Ser/Thr protein kinase family.</text>
</comment>
<dbReference type="InterPro" id="IPR001245">
    <property type="entry name" value="Ser-Thr/Tyr_kinase_cat_dom"/>
</dbReference>
<protein>
    <recommendedName>
        <fullName evidence="19">Receptor-like serine/threonine-protein kinase</fullName>
        <ecNumber evidence="19">2.7.11.1</ecNumber>
    </recommendedName>
</protein>
<dbReference type="Gene3D" id="2.90.10.10">
    <property type="entry name" value="Bulb-type lectin domain"/>
    <property type="match status" value="1"/>
</dbReference>
<evidence type="ECO:0000256" key="5">
    <source>
        <dbReference type="ARBA" id="ARBA00022679"/>
    </source>
</evidence>
<dbReference type="Pfam" id="PF11883">
    <property type="entry name" value="DUF3403"/>
    <property type="match status" value="1"/>
</dbReference>
<comment type="catalytic activity">
    <reaction evidence="18 19">
        <text>L-seryl-[protein] + ATP = O-phospho-L-seryl-[protein] + ADP + H(+)</text>
        <dbReference type="Rhea" id="RHEA:17989"/>
        <dbReference type="Rhea" id="RHEA-COMP:9863"/>
        <dbReference type="Rhea" id="RHEA-COMP:11604"/>
        <dbReference type="ChEBI" id="CHEBI:15378"/>
        <dbReference type="ChEBI" id="CHEBI:29999"/>
        <dbReference type="ChEBI" id="CHEBI:30616"/>
        <dbReference type="ChEBI" id="CHEBI:83421"/>
        <dbReference type="ChEBI" id="CHEBI:456216"/>
        <dbReference type="EC" id="2.7.11.1"/>
    </reaction>
</comment>
<dbReference type="PROSITE" id="PS50011">
    <property type="entry name" value="PROTEIN_KINASE_DOM"/>
    <property type="match status" value="1"/>
</dbReference>
<keyword evidence="13 21" id="KW-0472">Membrane</keyword>
<evidence type="ECO:0000256" key="15">
    <source>
        <dbReference type="ARBA" id="ARBA00023170"/>
    </source>
</evidence>
<accession>A0A5D3DSZ8</accession>
<evidence type="ECO:0000256" key="8">
    <source>
        <dbReference type="ARBA" id="ARBA00022734"/>
    </source>
</evidence>
<feature type="domain" description="EGF-like" evidence="23">
    <location>
        <begin position="266"/>
        <end position="302"/>
    </location>
</feature>
<evidence type="ECO:0000256" key="4">
    <source>
        <dbReference type="ARBA" id="ARBA00022553"/>
    </source>
</evidence>
<organism evidence="27 29">
    <name type="scientific">Cucumis melo var. makuwa</name>
    <name type="common">Oriental melon</name>
    <dbReference type="NCBI Taxonomy" id="1194695"/>
    <lineage>
        <taxon>Eukaryota</taxon>
        <taxon>Viridiplantae</taxon>
        <taxon>Streptophyta</taxon>
        <taxon>Embryophyta</taxon>
        <taxon>Tracheophyta</taxon>
        <taxon>Spermatophyta</taxon>
        <taxon>Magnoliopsida</taxon>
        <taxon>eudicotyledons</taxon>
        <taxon>Gunneridae</taxon>
        <taxon>Pentapetalae</taxon>
        <taxon>rosids</taxon>
        <taxon>fabids</taxon>
        <taxon>Cucurbitales</taxon>
        <taxon>Cucurbitaceae</taxon>
        <taxon>Benincaseae</taxon>
        <taxon>Cucumis</taxon>
    </lineage>
</organism>
<evidence type="ECO:0000256" key="3">
    <source>
        <dbReference type="ARBA" id="ARBA00022527"/>
    </source>
</evidence>
<dbReference type="FunFam" id="1.10.510.10:FF:000060">
    <property type="entry name" value="G-type lectin S-receptor-like serine/threonine-protein kinase"/>
    <property type="match status" value="1"/>
</dbReference>
<dbReference type="EC" id="2.7.11.1" evidence="19"/>
<dbReference type="InterPro" id="IPR000742">
    <property type="entry name" value="EGF"/>
</dbReference>
<dbReference type="GO" id="GO:0005524">
    <property type="term" value="F:ATP binding"/>
    <property type="evidence" value="ECO:0007669"/>
    <property type="project" value="UniProtKB-KW"/>
</dbReference>
<dbReference type="SUPFAM" id="SSF56112">
    <property type="entry name" value="Protein kinase-like (PK-like)"/>
    <property type="match status" value="1"/>
</dbReference>
<dbReference type="Pfam" id="PF08276">
    <property type="entry name" value="PAN_2"/>
    <property type="match status" value="1"/>
</dbReference>
<keyword evidence="16" id="KW-0325">Glycoprotein</keyword>
<dbReference type="GO" id="GO:0048544">
    <property type="term" value="P:recognition of pollen"/>
    <property type="evidence" value="ECO:0007669"/>
    <property type="project" value="InterPro"/>
</dbReference>
<evidence type="ECO:0000256" key="7">
    <source>
        <dbReference type="ARBA" id="ARBA00022729"/>
    </source>
</evidence>
<evidence type="ECO:0000256" key="10">
    <source>
        <dbReference type="ARBA" id="ARBA00022777"/>
    </source>
</evidence>
<evidence type="ECO:0000256" key="20">
    <source>
        <dbReference type="PROSITE-ProRule" id="PRU00076"/>
    </source>
</evidence>
<feature type="domain" description="Bulb-type lectin" evidence="24">
    <location>
        <begin position="11"/>
        <end position="131"/>
    </location>
</feature>
<comment type="caution">
    <text evidence="27">The sequence shown here is derived from an EMBL/GenBank/DDBJ whole genome shotgun (WGS) entry which is preliminary data.</text>
</comment>
<keyword evidence="9 19" id="KW-0547">Nucleotide-binding</keyword>
<dbReference type="InterPro" id="IPR001480">
    <property type="entry name" value="Bulb-type_lectin_dom"/>
</dbReference>
<keyword evidence="2" id="KW-1003">Cell membrane</keyword>
<dbReference type="InterPro" id="IPR036426">
    <property type="entry name" value="Bulb-type_lectin_dom_sf"/>
</dbReference>
<dbReference type="SMART" id="SM00220">
    <property type="entry name" value="S_TKc"/>
    <property type="match status" value="1"/>
</dbReference>
<dbReference type="EMBL" id="SSTD01003381">
    <property type="protein sequence ID" value="TYK26350.1"/>
    <property type="molecule type" value="Genomic_DNA"/>
</dbReference>
<dbReference type="Pfam" id="PF00954">
    <property type="entry name" value="S_locus_glycop"/>
    <property type="match status" value="1"/>
</dbReference>
<feature type="domain" description="Protein kinase" evidence="22">
    <location>
        <begin position="508"/>
        <end position="794"/>
    </location>
</feature>
<evidence type="ECO:0000313" key="28">
    <source>
        <dbReference type="Proteomes" id="UP000321393"/>
    </source>
</evidence>
<gene>
    <name evidence="27" type="ORF">E5676_scaffold861G00090</name>
    <name evidence="26" type="ORF">E6C27_scaffold96G00950</name>
</gene>
<dbReference type="FunFam" id="2.90.10.10:FF:000009">
    <property type="entry name" value="Receptor-like serine/threonine-protein kinase SD1-8"/>
    <property type="match status" value="1"/>
</dbReference>
<sequence>MGVFPRKSFAIDSIKAGESINGSNQILVSAQQKFELGIFNPKDSKFYYLGIWYRNISQTVVWVANRDNPVVNSSARLTLKGQSLVLQDESDAILWSSTSSEIVKEPVAQLLDNGNLVIRESGSENYVWQSFDYPSDTLLPGMKLGWDSKTGMNWKLTSWKSLNDPSSGDFTFGMDPDGLPQFETRSGNITTYRDAPWFGNRFSRSSVFREVAITSPQFNYNAEGAFFSYESTKNLTVRYALHAEGYFELLYWMDDANDWYSLSSFPGDTCDDYGSCGNFGLCTLSVAALCDCVYGYRPKLPDDWGKHSWSGGCVIRDNRTCENGEGFKRISNVKWPDSSGDLVNVDVSFHDCEAACLSNCSCLAYGIMELPTGGSGCITWFKKLVDIRIFPDYGQDIYVRLAASELNVTAKPSESESPKRKLIVVLSVSVASLISFLIFVACFIFWRRRRAEGKYSNDYIFHMIDPDLIVCFFSPNLVEQGNEVEAQEDEVELPLYDFRKIETATNYFSFSNKIGEGGFGPVYKGMLPRGQEIAVKRLAEDSSQGQTELRNEVLLISKLQHRNLVKLLGFCIHQQETLLVYEYMPNKSLDYFLFDDKKRTLLSWKKRLDIIIGIARGLLYLHRDSRLIIIHRDLKVSNILLDNEMNPKISDFGLARMFGEDQIMTRTKRVVGTYGYMSPEYAIDGYFSMKSDIFSFGVILLELVSGKKNRGFFHADHQLNLLGHAWKLWDEGNALELMDETLKDQFQNSEAQRCIQVGLLCVQENPDERPAMWSVLSMLESESMALSLPKQPGFYTERIISKTHNLPVEASCTTNKVTVTLLDGR</sequence>
<dbReference type="InterPro" id="IPR000858">
    <property type="entry name" value="S_locus_glycoprot_dom"/>
</dbReference>
<dbReference type="OrthoDB" id="1910371at2759"/>
<dbReference type="PANTHER" id="PTHR27002:SF1082">
    <property type="entry name" value="OS06G0693000 PROTEIN"/>
    <property type="match status" value="1"/>
</dbReference>
<dbReference type="SMART" id="SM00108">
    <property type="entry name" value="B_lectin"/>
    <property type="match status" value="1"/>
</dbReference>
<evidence type="ECO:0000256" key="14">
    <source>
        <dbReference type="ARBA" id="ARBA00023157"/>
    </source>
</evidence>
<dbReference type="Gene3D" id="3.30.200.20">
    <property type="entry name" value="Phosphorylase Kinase, domain 1"/>
    <property type="match status" value="1"/>
</dbReference>
<evidence type="ECO:0000259" key="25">
    <source>
        <dbReference type="PROSITE" id="PS50948"/>
    </source>
</evidence>
<dbReference type="CDD" id="cd01098">
    <property type="entry name" value="PAN_AP_plant"/>
    <property type="match status" value="1"/>
</dbReference>
<evidence type="ECO:0000256" key="11">
    <source>
        <dbReference type="ARBA" id="ARBA00022840"/>
    </source>
</evidence>
<keyword evidence="7" id="KW-0732">Signal</keyword>
<dbReference type="PROSITE" id="PS50026">
    <property type="entry name" value="EGF_3"/>
    <property type="match status" value="1"/>
</dbReference>
<keyword evidence="12 21" id="KW-1133">Transmembrane helix</keyword>
<keyword evidence="6 21" id="KW-0812">Transmembrane</keyword>
<evidence type="ECO:0000256" key="2">
    <source>
        <dbReference type="ARBA" id="ARBA00022475"/>
    </source>
</evidence>
<evidence type="ECO:0000256" key="16">
    <source>
        <dbReference type="ARBA" id="ARBA00023180"/>
    </source>
</evidence>
<dbReference type="Pfam" id="PF01453">
    <property type="entry name" value="B_lectin"/>
    <property type="match status" value="1"/>
</dbReference>